<proteinExistence type="predicted"/>
<dbReference type="PANTHER" id="PTHR45784:SF3">
    <property type="entry name" value="C-TYPE LECTIN DOMAIN FAMILY 4 MEMBER K-LIKE-RELATED"/>
    <property type="match status" value="1"/>
</dbReference>
<dbReference type="SUPFAM" id="SSF56436">
    <property type="entry name" value="C-type lectin-like"/>
    <property type="match status" value="2"/>
</dbReference>
<protein>
    <recommendedName>
        <fullName evidence="2">C-type lectin domain-containing protein</fullName>
    </recommendedName>
</protein>
<organism evidence="3 4">
    <name type="scientific">Ameiurus melas</name>
    <name type="common">Black bullhead</name>
    <name type="synonym">Silurus melas</name>
    <dbReference type="NCBI Taxonomy" id="219545"/>
    <lineage>
        <taxon>Eukaryota</taxon>
        <taxon>Metazoa</taxon>
        <taxon>Chordata</taxon>
        <taxon>Craniata</taxon>
        <taxon>Vertebrata</taxon>
        <taxon>Euteleostomi</taxon>
        <taxon>Actinopterygii</taxon>
        <taxon>Neopterygii</taxon>
        <taxon>Teleostei</taxon>
        <taxon>Ostariophysi</taxon>
        <taxon>Siluriformes</taxon>
        <taxon>Ictaluridae</taxon>
        <taxon>Ameiurus</taxon>
    </lineage>
</organism>
<dbReference type="InterPro" id="IPR016187">
    <property type="entry name" value="CTDL_fold"/>
</dbReference>
<reference evidence="3 4" key="1">
    <citation type="submission" date="2020-02" db="EMBL/GenBank/DDBJ databases">
        <title>A chromosome-scale genome assembly of the black bullhead catfish (Ameiurus melas).</title>
        <authorList>
            <person name="Wen M."/>
            <person name="Zham M."/>
            <person name="Cabau C."/>
            <person name="Klopp C."/>
            <person name="Donnadieu C."/>
            <person name="Roques C."/>
            <person name="Bouchez O."/>
            <person name="Lampietro C."/>
            <person name="Jouanno E."/>
            <person name="Herpin A."/>
            <person name="Louis A."/>
            <person name="Berthelot C."/>
            <person name="Parey E."/>
            <person name="Roest-Crollius H."/>
            <person name="Braasch I."/>
            <person name="Postlethwait J."/>
            <person name="Robinson-Rechavi M."/>
            <person name="Echchiki A."/>
            <person name="Begum T."/>
            <person name="Montfort J."/>
            <person name="Schartl M."/>
            <person name="Bobe J."/>
            <person name="Guiguen Y."/>
        </authorList>
    </citation>
    <scope>NUCLEOTIDE SEQUENCE [LARGE SCALE GENOMIC DNA]</scope>
    <source>
        <strain evidence="3">M_S1</strain>
        <tissue evidence="3">Blood</tissue>
    </source>
</reference>
<dbReference type="Gene3D" id="3.10.100.10">
    <property type="entry name" value="Mannose-Binding Protein A, subunit A"/>
    <property type="match status" value="2"/>
</dbReference>
<dbReference type="PANTHER" id="PTHR45784">
    <property type="entry name" value="C-TYPE LECTIN DOMAIN FAMILY 20 MEMBER A-RELATED"/>
    <property type="match status" value="1"/>
</dbReference>
<dbReference type="AlphaFoldDB" id="A0A7J5ZZ53"/>
<feature type="domain" description="C-type lectin" evidence="2">
    <location>
        <begin position="1"/>
        <end position="88"/>
    </location>
</feature>
<dbReference type="PROSITE" id="PS00615">
    <property type="entry name" value="C_TYPE_LECTIN_1"/>
    <property type="match status" value="1"/>
</dbReference>
<dbReference type="PROSITE" id="PS50041">
    <property type="entry name" value="C_TYPE_LECTIN_2"/>
    <property type="match status" value="1"/>
</dbReference>
<evidence type="ECO:0000259" key="2">
    <source>
        <dbReference type="PROSITE" id="PS50041"/>
    </source>
</evidence>
<keyword evidence="4" id="KW-1185">Reference proteome</keyword>
<comment type="caution">
    <text evidence="3">The sequence shown here is derived from an EMBL/GenBank/DDBJ whole genome shotgun (WGS) entry which is preliminary data.</text>
</comment>
<evidence type="ECO:0000313" key="3">
    <source>
        <dbReference type="EMBL" id="KAF4074949.1"/>
    </source>
</evidence>
<accession>A0A7J5ZZ53</accession>
<name>A0A7J5ZZ53_AMEME</name>
<evidence type="ECO:0000256" key="1">
    <source>
        <dbReference type="ARBA" id="ARBA00023157"/>
    </source>
</evidence>
<dbReference type="InterPro" id="IPR016186">
    <property type="entry name" value="C-type_lectin-like/link_sf"/>
</dbReference>
<keyword evidence="1" id="KW-1015">Disulfide bond</keyword>
<dbReference type="InterPro" id="IPR018378">
    <property type="entry name" value="C-type_lectin_CS"/>
</dbReference>
<evidence type="ECO:0000313" key="4">
    <source>
        <dbReference type="Proteomes" id="UP000593565"/>
    </source>
</evidence>
<dbReference type="Pfam" id="PF00059">
    <property type="entry name" value="Lectin_C"/>
    <property type="match status" value="1"/>
</dbReference>
<sequence>MGEMMKLNYTLKKETVEKAWIGLQRDGTREWQWSLADQTFYRDGDTYRHWDSGQPDNKGGIEFCVEIYNSDGYWNDNTCNNSFPFVCYEDKLVLINQSLTWKEALRYCRIHHYDLVSVCTEEMQLWVKEVVQNASTEHVWLGLRHTCAPGLLVLGDWRNDLLPGLGPGARDRVSRLQP</sequence>
<dbReference type="EMBL" id="JAAGNN010000021">
    <property type="protein sequence ID" value="KAF4074949.1"/>
    <property type="molecule type" value="Genomic_DNA"/>
</dbReference>
<dbReference type="InterPro" id="IPR001304">
    <property type="entry name" value="C-type_lectin-like"/>
</dbReference>
<gene>
    <name evidence="3" type="ORF">AMELA_G00229150</name>
</gene>
<dbReference type="Proteomes" id="UP000593565">
    <property type="component" value="Unassembled WGS sequence"/>
</dbReference>